<accession>L0EKM2</accession>
<evidence type="ECO:0000256" key="1">
    <source>
        <dbReference type="SAM" id="Phobius"/>
    </source>
</evidence>
<keyword evidence="1" id="KW-0812">Transmembrane</keyword>
<feature type="transmembrane region" description="Helical" evidence="1">
    <location>
        <begin position="62"/>
        <end position="82"/>
    </location>
</feature>
<evidence type="ECO:0000313" key="3">
    <source>
        <dbReference type="Proteomes" id="UP000010795"/>
    </source>
</evidence>
<keyword evidence="2" id="KW-0614">Plasmid</keyword>
<gene>
    <name evidence="2" type="ordered locus">Theco_4088</name>
</gene>
<dbReference type="RefSeq" id="WP_015256799.1">
    <property type="nucleotide sequence ID" value="NC_019898.1"/>
</dbReference>
<dbReference type="eggNOG" id="ENOG502ZPEW">
    <property type="taxonomic scope" value="Bacteria"/>
</dbReference>
<dbReference type="AlphaFoldDB" id="L0EKM2"/>
<dbReference type="EMBL" id="CP003256">
    <property type="protein sequence ID" value="AGA60087.1"/>
    <property type="molecule type" value="Genomic_DNA"/>
</dbReference>
<protein>
    <submittedName>
        <fullName evidence="2">Uncharacterized protein</fullName>
    </submittedName>
</protein>
<evidence type="ECO:0000313" key="2">
    <source>
        <dbReference type="EMBL" id="AGA60087.1"/>
    </source>
</evidence>
<dbReference type="HOGENOM" id="CLU_1569926_0_0_9"/>
<keyword evidence="1" id="KW-0472">Membrane</keyword>
<name>L0EKM2_THECK</name>
<feature type="transmembrane region" description="Helical" evidence="1">
    <location>
        <begin position="88"/>
        <end position="110"/>
    </location>
</feature>
<keyword evidence="3" id="KW-1185">Reference proteome</keyword>
<dbReference type="Proteomes" id="UP000010795">
    <property type="component" value="Plasmid pTHECO01"/>
</dbReference>
<proteinExistence type="predicted"/>
<reference evidence="3" key="1">
    <citation type="submission" date="2012-01" db="EMBL/GenBank/DDBJ databases">
        <title>Complete sequence of plasmid of Thermobacillus composti KWC4.</title>
        <authorList>
            <person name="Lucas S."/>
            <person name="Han J."/>
            <person name="Lapidus A."/>
            <person name="Cheng J.-F."/>
            <person name="Goodwin L."/>
            <person name="Pitluck S."/>
            <person name="Peters L."/>
            <person name="Ovchinnikova G."/>
            <person name="Teshima H."/>
            <person name="Detter J.C."/>
            <person name="Han C."/>
            <person name="Tapia R."/>
            <person name="Land M."/>
            <person name="Hauser L."/>
            <person name="Kyrpides N."/>
            <person name="Ivanova N."/>
            <person name="Pagani I."/>
            <person name="Anderson I."/>
            <person name="Woyke T."/>
        </authorList>
    </citation>
    <scope>NUCLEOTIDE SEQUENCE [LARGE SCALE GENOMIC DNA]</scope>
    <source>
        <strain evidence="3">DSM 18247 / JCM 13945 / KWC4</strain>
        <plasmid evidence="3">Plasmid pTHECO01</plasmid>
    </source>
</reference>
<dbReference type="KEGG" id="tco:Theco_4088"/>
<organism evidence="2 3">
    <name type="scientific">Thermobacillus composti (strain DSM 18247 / JCM 13945 / KWC4)</name>
    <dbReference type="NCBI Taxonomy" id="717605"/>
    <lineage>
        <taxon>Bacteria</taxon>
        <taxon>Bacillati</taxon>
        <taxon>Bacillota</taxon>
        <taxon>Bacilli</taxon>
        <taxon>Bacillales</taxon>
        <taxon>Paenibacillaceae</taxon>
        <taxon>Thermobacillus</taxon>
    </lineage>
</organism>
<geneLocation type="plasmid" evidence="2 3">
    <name>pTHECO01</name>
</geneLocation>
<sequence length="170" mass="20056">MGTKIRVYLEFLLQRPSRPEIDKYKADLTVENRKLFDHLLLFCYFDLIQYTREKKLVSIGDFYLSCFGLFAIIVGLAGASYINHYLGLSMLWFINLALGLIAGGWAILIWRKHYFFASRPSLWKATIRSNLQRLHDNPEEFEATFRRFIMDFPEKSVPKWNKLIPKLIGR</sequence>
<keyword evidence="1" id="KW-1133">Transmembrane helix</keyword>